<dbReference type="Proteomes" id="UP000095286">
    <property type="component" value="Unplaced"/>
</dbReference>
<dbReference type="WBParaSite" id="RSKR_0000956700.1">
    <property type="protein sequence ID" value="RSKR_0000956700.1"/>
    <property type="gene ID" value="RSKR_0000956700"/>
</dbReference>
<protein>
    <submittedName>
        <fullName evidence="2">DNA-directed RNA polymerase I subunit H</fullName>
    </submittedName>
</protein>
<sequence>MRTAVESEVNDIRKCLLKMIDGGKNLDELPSLLSALENMDITVDILMKTSIGKIVNDMRRKIENEGLTKRMKTLIKKWKSLSDVSGKKAPSTPNNERSSSVKPITTKPVVTYTPVSIKPHADEYRNKVVGMFIAALKIDELPEGTLDVDSLAVEIEQAHYDAYNGTDDKYKSAIRSKIFNVRDKKNPNLRNNILTGVIEPKQFAVFTSEDMQSDSMKKLREQFTQEAINEHQIAVAEAGDANGIHKCGKCKSKLVNYFQMQTRSADEGMTIFYNCQKCGNRWKQ</sequence>
<evidence type="ECO:0000313" key="1">
    <source>
        <dbReference type="Proteomes" id="UP000095286"/>
    </source>
</evidence>
<reference evidence="2" key="1">
    <citation type="submission" date="2016-11" db="UniProtKB">
        <authorList>
            <consortium name="WormBaseParasite"/>
        </authorList>
    </citation>
    <scope>IDENTIFICATION</scope>
    <source>
        <strain evidence="2">KR3021</strain>
    </source>
</reference>
<organism evidence="1 2">
    <name type="scientific">Rhabditophanes sp. KR3021</name>
    <dbReference type="NCBI Taxonomy" id="114890"/>
    <lineage>
        <taxon>Eukaryota</taxon>
        <taxon>Metazoa</taxon>
        <taxon>Ecdysozoa</taxon>
        <taxon>Nematoda</taxon>
        <taxon>Chromadorea</taxon>
        <taxon>Rhabditida</taxon>
        <taxon>Tylenchina</taxon>
        <taxon>Panagrolaimomorpha</taxon>
        <taxon>Strongyloidoidea</taxon>
        <taxon>Alloionematidae</taxon>
        <taxon>Rhabditophanes</taxon>
    </lineage>
</organism>
<accession>A0AC35UCE1</accession>
<proteinExistence type="predicted"/>
<name>A0AC35UCE1_9BILA</name>
<evidence type="ECO:0000313" key="2">
    <source>
        <dbReference type="WBParaSite" id="RSKR_0000956700.1"/>
    </source>
</evidence>